<dbReference type="Pfam" id="PF06292">
    <property type="entry name" value="MUN"/>
    <property type="match status" value="1"/>
</dbReference>
<keyword evidence="6" id="KW-0770">Synapse</keyword>
<keyword evidence="9" id="KW-0968">Cytoplasmic vesicle</keyword>
<feature type="region of interest" description="Disordered" evidence="12">
    <location>
        <begin position="1"/>
        <end position="236"/>
    </location>
</feature>
<protein>
    <recommendedName>
        <fullName evidence="17">Calcium-dependent secretion activator</fullName>
    </recommendedName>
</protein>
<evidence type="ECO:0000259" key="14">
    <source>
        <dbReference type="PROSITE" id="PS51258"/>
    </source>
</evidence>
<dbReference type="PROSITE" id="PS51258">
    <property type="entry name" value="MHD1"/>
    <property type="match status" value="1"/>
</dbReference>
<evidence type="ECO:0000259" key="13">
    <source>
        <dbReference type="PROSITE" id="PS50003"/>
    </source>
</evidence>
<dbReference type="GO" id="GO:0098793">
    <property type="term" value="C:presynapse"/>
    <property type="evidence" value="ECO:0007669"/>
    <property type="project" value="GOC"/>
</dbReference>
<evidence type="ECO:0000256" key="9">
    <source>
        <dbReference type="ARBA" id="ARBA00023329"/>
    </source>
</evidence>
<feature type="compositionally biased region" description="Low complexity" evidence="12">
    <location>
        <begin position="795"/>
        <end position="811"/>
    </location>
</feature>
<feature type="region of interest" description="Disordered" evidence="12">
    <location>
        <begin position="1601"/>
        <end position="1635"/>
    </location>
</feature>
<dbReference type="PANTHER" id="PTHR12166:SF8">
    <property type="entry name" value="CALCIUM-DEPENDENT SECRETION ACTIVATOR"/>
    <property type="match status" value="1"/>
</dbReference>
<feature type="domain" description="MHD1" evidence="14">
    <location>
        <begin position="1090"/>
        <end position="1221"/>
    </location>
</feature>
<evidence type="ECO:0000256" key="10">
    <source>
        <dbReference type="ARBA" id="ARBA00034103"/>
    </source>
</evidence>
<evidence type="ECO:0000256" key="11">
    <source>
        <dbReference type="SAM" id="Coils"/>
    </source>
</evidence>
<dbReference type="Gene3D" id="1.10.357.50">
    <property type="match status" value="1"/>
</dbReference>
<evidence type="ECO:0000313" key="15">
    <source>
        <dbReference type="EMBL" id="CAF0980692.1"/>
    </source>
</evidence>
<feature type="compositionally biased region" description="Acidic residues" evidence="12">
    <location>
        <begin position="1"/>
        <end position="11"/>
    </location>
</feature>
<feature type="compositionally biased region" description="Basic and acidic residues" evidence="12">
    <location>
        <begin position="534"/>
        <end position="544"/>
    </location>
</feature>
<dbReference type="SMART" id="SM00233">
    <property type="entry name" value="PH"/>
    <property type="match status" value="1"/>
</dbReference>
<dbReference type="SMART" id="SM01145">
    <property type="entry name" value="DUF1041"/>
    <property type="match status" value="1"/>
</dbReference>
<dbReference type="InterPro" id="IPR033227">
    <property type="entry name" value="CAPS"/>
</dbReference>
<dbReference type="InterPro" id="IPR018247">
    <property type="entry name" value="EF_Hand_1_Ca_BS"/>
</dbReference>
<dbReference type="EMBL" id="CAJNOV010000095">
    <property type="protein sequence ID" value="CAF0980692.1"/>
    <property type="molecule type" value="Genomic_DNA"/>
</dbReference>
<evidence type="ECO:0000256" key="7">
    <source>
        <dbReference type="ARBA" id="ARBA00023121"/>
    </source>
</evidence>
<proteinExistence type="predicted"/>
<keyword evidence="8" id="KW-0472">Membrane</keyword>
<dbReference type="GO" id="GO:0016079">
    <property type="term" value="P:synaptic vesicle exocytosis"/>
    <property type="evidence" value="ECO:0007669"/>
    <property type="project" value="InterPro"/>
</dbReference>
<feature type="region of interest" description="Disordered" evidence="12">
    <location>
        <begin position="786"/>
        <end position="818"/>
    </location>
</feature>
<dbReference type="InterPro" id="IPR010439">
    <property type="entry name" value="MUN_dom"/>
</dbReference>
<feature type="domain" description="PH" evidence="13">
    <location>
        <begin position="681"/>
        <end position="786"/>
    </location>
</feature>
<evidence type="ECO:0000256" key="3">
    <source>
        <dbReference type="ARBA" id="ARBA00022483"/>
    </source>
</evidence>
<feature type="compositionally biased region" description="Low complexity" evidence="12">
    <location>
        <begin position="46"/>
        <end position="55"/>
    </location>
</feature>
<feature type="compositionally biased region" description="Polar residues" evidence="12">
    <location>
        <begin position="167"/>
        <end position="188"/>
    </location>
</feature>
<feature type="region of interest" description="Disordered" evidence="12">
    <location>
        <begin position="1019"/>
        <end position="1039"/>
    </location>
</feature>
<feature type="compositionally biased region" description="Basic residues" evidence="12">
    <location>
        <begin position="1625"/>
        <end position="1635"/>
    </location>
</feature>
<evidence type="ECO:0000256" key="5">
    <source>
        <dbReference type="ARBA" id="ARBA00022837"/>
    </source>
</evidence>
<feature type="compositionally biased region" description="Low complexity" evidence="12">
    <location>
        <begin position="517"/>
        <end position="533"/>
    </location>
</feature>
<dbReference type="PROSITE" id="PS50003">
    <property type="entry name" value="PH_DOMAIN"/>
    <property type="match status" value="1"/>
</dbReference>
<feature type="compositionally biased region" description="Polar residues" evidence="12">
    <location>
        <begin position="1024"/>
        <end position="1038"/>
    </location>
</feature>
<dbReference type="GO" id="GO:1990504">
    <property type="term" value="P:dense core granule exocytosis"/>
    <property type="evidence" value="ECO:0007669"/>
    <property type="project" value="InterPro"/>
</dbReference>
<dbReference type="Pfam" id="PF00169">
    <property type="entry name" value="PH"/>
    <property type="match status" value="1"/>
</dbReference>
<feature type="compositionally biased region" description="Basic and acidic residues" evidence="12">
    <location>
        <begin position="227"/>
        <end position="236"/>
    </location>
</feature>
<dbReference type="InterPro" id="IPR014770">
    <property type="entry name" value="Munc13_1"/>
</dbReference>
<keyword evidence="4" id="KW-0479">Metal-binding</keyword>
<reference evidence="15" key="1">
    <citation type="submission" date="2021-02" db="EMBL/GenBank/DDBJ databases">
        <authorList>
            <person name="Nowell W R."/>
        </authorList>
    </citation>
    <scope>NUCLEOTIDE SEQUENCE</scope>
</reference>
<comment type="caution">
    <text evidence="15">The sequence shown here is derived from an EMBL/GenBank/DDBJ whole genome shotgun (WGS) entry which is preliminary data.</text>
</comment>
<dbReference type="Pfam" id="PF25341">
    <property type="entry name" value="C2_CAPS"/>
    <property type="match status" value="1"/>
</dbReference>
<dbReference type="CDD" id="cd01234">
    <property type="entry name" value="PH_CADPS"/>
    <property type="match status" value="1"/>
</dbReference>
<evidence type="ECO:0000256" key="8">
    <source>
        <dbReference type="ARBA" id="ARBA00023136"/>
    </source>
</evidence>
<dbReference type="SUPFAM" id="SSF50729">
    <property type="entry name" value="PH domain-like"/>
    <property type="match status" value="1"/>
</dbReference>
<keyword evidence="5" id="KW-0106">Calcium</keyword>
<evidence type="ECO:0000256" key="12">
    <source>
        <dbReference type="SAM" id="MobiDB-lite"/>
    </source>
</evidence>
<keyword evidence="3" id="KW-0268">Exocytosis</keyword>
<name>A0A814FHF6_9BILA</name>
<keyword evidence="2" id="KW-0813">Transport</keyword>
<dbReference type="GO" id="GO:0046872">
    <property type="term" value="F:metal ion binding"/>
    <property type="evidence" value="ECO:0007669"/>
    <property type="project" value="UniProtKB-KW"/>
</dbReference>
<dbReference type="PANTHER" id="PTHR12166">
    <property type="entry name" value="CALCIUM-DEPENDENT SECRETION ACTIVATOR"/>
    <property type="match status" value="1"/>
</dbReference>
<dbReference type="GO" id="GO:0008289">
    <property type="term" value="F:lipid binding"/>
    <property type="evidence" value="ECO:0007669"/>
    <property type="project" value="UniProtKB-KW"/>
</dbReference>
<evidence type="ECO:0008006" key="17">
    <source>
        <dbReference type="Google" id="ProtNLM"/>
    </source>
</evidence>
<feature type="coiled-coil region" evidence="11">
    <location>
        <begin position="1523"/>
        <end position="1550"/>
    </location>
</feature>
<feature type="compositionally biased region" description="Low complexity" evidence="12">
    <location>
        <begin position="130"/>
        <end position="161"/>
    </location>
</feature>
<feature type="region of interest" description="Disordered" evidence="12">
    <location>
        <begin position="492"/>
        <end position="545"/>
    </location>
</feature>
<organism evidence="15 16">
    <name type="scientific">Rotaria magnacalcarata</name>
    <dbReference type="NCBI Taxonomy" id="392030"/>
    <lineage>
        <taxon>Eukaryota</taxon>
        <taxon>Metazoa</taxon>
        <taxon>Spiralia</taxon>
        <taxon>Gnathifera</taxon>
        <taxon>Rotifera</taxon>
        <taxon>Eurotatoria</taxon>
        <taxon>Bdelloidea</taxon>
        <taxon>Philodinida</taxon>
        <taxon>Philodinidae</taxon>
        <taxon>Rotaria</taxon>
    </lineage>
</organism>
<evidence type="ECO:0000256" key="6">
    <source>
        <dbReference type="ARBA" id="ARBA00023018"/>
    </source>
</evidence>
<evidence type="ECO:0000256" key="2">
    <source>
        <dbReference type="ARBA" id="ARBA00022448"/>
    </source>
</evidence>
<sequence>MLHDSTDEEEEAGHNEGGGIGQQPVSAHGSGPLHKRTTAVKPNPYSTVSSPVSTPKLSHVDPTSGSKTTPIHHPPLLTNPFSSPGTTRCILTSTVNNSPNDSPSLPVGSLTYTNLDQETQQSLRRVKTDSNSIRSTNSSTSSEEPLHPSLSSSSQQQQTNSLRKQDTPISSSKSRPTQGQPSGLNPSNLLPHLASTTSSSPGTTVSSITGLPVDRMPSPSPSPSLLSEREREENERVERELELKRKRLQIYVFICRCIACPFNSKQSSDMARKHLKVTLVQYGVIKERFLAFLNGKTHIEADEAFINAVRSYYEVFLKSERIGKMVQSGGCCSDDFRDVFRINIEKRVRSLPDIDSLKISKDTVLSLWMSKFDAIYRGQDQDQDNSGRRLSKSNYISTSAELIMSKDQLYDMFQNILNIKKFEHQMIFNSAQLDNNDEQAATIRRELDGRMKQAESLQRQRGLMPKFVHKEMDTLYVDELKKTINDLMSNLESLPVRGGSDQKPLRSKRGTGHSRHTSAGGSSSSGANSSNKSTHSDGNNHLDDNEPGLSKLAFVLNFNVNITVKEVRGLKSIPTNRIVYCTMEVEGGEKYRTEHAEAGKPVWESLAEFPTNQILPIIRVKLYMENPGILSLDDNKLGKVTLQIDPTFNKTNWWTDMIKNKSTSTDELKVKLDVRMEKPQNLKMCGWCYARGKNVWKTWKRRYYALVQVSQYCFAICSYREKKSEPTEMMPLEGYTVDYAEPDNGLVMHDAKYFFKAVREGDIVTCATNEENERHSWVQALYRATGQSHKPTPPVTATTKTSQGTSGTGQKDQVDSDRSKKLGFDEYIQSDPCKFDHHDLFRALQTATLDYRLNDPYCSLGWLSPGQSYVLEEYCSRYGVRGCLRHLYYLNDLLDRAEQGSMVDPQLVHYSYVFCASHVSGNRPDNNVSTITMEEKDRFNEIKERLKLFLEHQVTNFRFSFPFGRPDGGLKATLSLLERVSAKDLATPISRDDIRHFIGKCLENAAYINYTRVSDQAKIEGERGTQQQTDNETVYNSDDSPRKKVDDLIHLAELCIELLQQDAEHYREAFQQYHDLLIEHEEIFWSLFAVDMEHVIDQQPIESWDAFPLFQLLNDYLRLHDSLCNGRFHQQLRDTFAPLVVRYVDLMESCIAQSIHKGFEKENWKPKARGCATSEDILWKLDALQCFIRDLHWPDEIFREHLEKRLKQMASDMIEACAKRVWRHFETWMKKGGLIGGTSSDYLLPSECCVMINVILDCKAQALKLCALHAGDLHQYHTRIDEYLEKNLSDMSKALIQKLLSVLDSVLKKLSRYDEGSFFAQILSLTKPINEDGQAYVSSVNANLEQLRQKISDEIFTLNIFEEWYRQQTHLIFMWLGERTEISLHPYQLACLMLIVKKTHGNFELQGVQEKDLNSQLYNSIIQRLHNQILAFPSLSDVLNLSDSMMDIADVTEFRTTWNNEFFLKNKSAFSAAKHLIRKSIVIVQVRLCRQLRYTEKDLTSALQSVEHEKQILHDYHNSTSLAEVLKQRLKILKNEIDNYNLQIKNIFQKEKDYWKQLEQTIAKRTNLHKATTNNVKPLQNTSNARPIAVANATFVVDVNKNNENLPPSEYRSDEIENKSPVKVPKIRKKKKCAS</sequence>
<dbReference type="InterPro" id="IPR001849">
    <property type="entry name" value="PH_domain"/>
</dbReference>
<keyword evidence="11" id="KW-0175">Coiled coil</keyword>
<dbReference type="SUPFAM" id="SSF49562">
    <property type="entry name" value="C2 domain (Calcium/lipid-binding domain, CaLB)"/>
    <property type="match status" value="1"/>
</dbReference>
<evidence type="ECO:0000256" key="1">
    <source>
        <dbReference type="ARBA" id="ARBA00004156"/>
    </source>
</evidence>
<dbReference type="GO" id="GO:0030659">
    <property type="term" value="C:cytoplasmic vesicle membrane"/>
    <property type="evidence" value="ECO:0007669"/>
    <property type="project" value="UniProtKB-SubCell"/>
</dbReference>
<feature type="compositionally biased region" description="Basic residues" evidence="12">
    <location>
        <begin position="505"/>
        <end position="516"/>
    </location>
</feature>
<evidence type="ECO:0000256" key="4">
    <source>
        <dbReference type="ARBA" id="ARBA00022723"/>
    </source>
</evidence>
<feature type="compositionally biased region" description="Basic and acidic residues" evidence="12">
    <location>
        <begin position="1611"/>
        <end position="1620"/>
    </location>
</feature>
<dbReference type="InterPro" id="IPR035892">
    <property type="entry name" value="C2_domain_sf"/>
</dbReference>
<evidence type="ECO:0000313" key="16">
    <source>
        <dbReference type="Proteomes" id="UP000663855"/>
    </source>
</evidence>
<keyword evidence="7" id="KW-0446">Lipid-binding</keyword>
<dbReference type="Proteomes" id="UP000663855">
    <property type="component" value="Unassembled WGS sequence"/>
</dbReference>
<accession>A0A814FHF6</accession>
<dbReference type="InterPro" id="IPR057457">
    <property type="entry name" value="CAPS_C2"/>
</dbReference>
<dbReference type="Gene3D" id="2.30.29.30">
    <property type="entry name" value="Pleckstrin-homology domain (PH domain)/Phosphotyrosine-binding domain (PTB)"/>
    <property type="match status" value="1"/>
</dbReference>
<gene>
    <name evidence="15" type="ORF">CJN711_LOCUS1341</name>
</gene>
<comment type="subcellular location">
    <subcellularLocation>
        <location evidence="1">Cytoplasmic vesicle membrane</location>
    </subcellularLocation>
    <subcellularLocation>
        <location evidence="10">Synapse</location>
    </subcellularLocation>
</comment>
<feature type="compositionally biased region" description="Polar residues" evidence="12">
    <location>
        <begin position="110"/>
        <end position="123"/>
    </location>
</feature>
<feature type="compositionally biased region" description="Low complexity" evidence="12">
    <location>
        <begin position="195"/>
        <end position="209"/>
    </location>
</feature>
<dbReference type="CDD" id="cd00030">
    <property type="entry name" value="C2"/>
    <property type="match status" value="1"/>
</dbReference>
<dbReference type="PROSITE" id="PS00018">
    <property type="entry name" value="EF_HAND_1"/>
    <property type="match status" value="1"/>
</dbReference>
<dbReference type="InterPro" id="IPR011993">
    <property type="entry name" value="PH-like_dom_sf"/>
</dbReference>
<feature type="compositionally biased region" description="Polar residues" evidence="12">
    <location>
        <begin position="79"/>
        <end position="103"/>
    </location>
</feature>